<dbReference type="AlphaFoldDB" id="A0A9N9H548"/>
<name>A0A9N9H548_9GLOM</name>
<keyword evidence="2" id="KW-1185">Reference proteome</keyword>
<reference evidence="1" key="1">
    <citation type="submission" date="2021-06" db="EMBL/GenBank/DDBJ databases">
        <authorList>
            <person name="Kallberg Y."/>
            <person name="Tangrot J."/>
            <person name="Rosling A."/>
        </authorList>
    </citation>
    <scope>NUCLEOTIDE SEQUENCE</scope>
    <source>
        <strain evidence="1">MA453B</strain>
    </source>
</reference>
<comment type="caution">
    <text evidence="1">The sequence shown here is derived from an EMBL/GenBank/DDBJ whole genome shotgun (WGS) entry which is preliminary data.</text>
</comment>
<sequence>LVTPPVSRTQKRHKMALAVSCHAKRLVGEPADKPYAEEDFIYTKGKPACET</sequence>
<evidence type="ECO:0000313" key="2">
    <source>
        <dbReference type="Proteomes" id="UP000789405"/>
    </source>
</evidence>
<feature type="non-terminal residue" evidence="1">
    <location>
        <position position="1"/>
    </location>
</feature>
<proteinExistence type="predicted"/>
<dbReference type="Proteomes" id="UP000789405">
    <property type="component" value="Unassembled WGS sequence"/>
</dbReference>
<dbReference type="EMBL" id="CAJVPY010006250">
    <property type="protein sequence ID" value="CAG8659189.1"/>
    <property type="molecule type" value="Genomic_DNA"/>
</dbReference>
<evidence type="ECO:0000313" key="1">
    <source>
        <dbReference type="EMBL" id="CAG8659189.1"/>
    </source>
</evidence>
<accession>A0A9N9H548</accession>
<protein>
    <submittedName>
        <fullName evidence="1">24976_t:CDS:1</fullName>
    </submittedName>
</protein>
<organism evidence="1 2">
    <name type="scientific">Dentiscutata erythropus</name>
    <dbReference type="NCBI Taxonomy" id="1348616"/>
    <lineage>
        <taxon>Eukaryota</taxon>
        <taxon>Fungi</taxon>
        <taxon>Fungi incertae sedis</taxon>
        <taxon>Mucoromycota</taxon>
        <taxon>Glomeromycotina</taxon>
        <taxon>Glomeromycetes</taxon>
        <taxon>Diversisporales</taxon>
        <taxon>Gigasporaceae</taxon>
        <taxon>Dentiscutata</taxon>
    </lineage>
</organism>
<gene>
    <name evidence="1" type="ORF">DERYTH_LOCUS10617</name>
</gene>